<sequence>MRKAPVSKAAPLGSDLKAIVLVNLLALASLALFALLGMGIATAATGLPLG</sequence>
<proteinExistence type="predicted"/>
<dbReference type="EMBL" id="BAABDD010000001">
    <property type="protein sequence ID" value="GAA3724752.1"/>
    <property type="molecule type" value="Genomic_DNA"/>
</dbReference>
<evidence type="ECO:0000313" key="1">
    <source>
        <dbReference type="EMBL" id="GAA3724752.1"/>
    </source>
</evidence>
<comment type="caution">
    <text evidence="1">The sequence shown here is derived from an EMBL/GenBank/DDBJ whole genome shotgun (WGS) entry which is preliminary data.</text>
</comment>
<protein>
    <submittedName>
        <fullName evidence="1">Uncharacterized protein</fullName>
    </submittedName>
</protein>
<reference evidence="2" key="1">
    <citation type="journal article" date="2019" name="Int. J. Syst. Evol. Microbiol.">
        <title>The Global Catalogue of Microorganisms (GCM) 10K type strain sequencing project: providing services to taxonomists for standard genome sequencing and annotation.</title>
        <authorList>
            <consortium name="The Broad Institute Genomics Platform"/>
            <consortium name="The Broad Institute Genome Sequencing Center for Infectious Disease"/>
            <person name="Wu L."/>
            <person name="Ma J."/>
        </authorList>
    </citation>
    <scope>NUCLEOTIDE SEQUENCE [LARGE SCALE GENOMIC DNA]</scope>
    <source>
        <strain evidence="2">JCM 17137</strain>
    </source>
</reference>
<dbReference type="Proteomes" id="UP001500908">
    <property type="component" value="Unassembled WGS sequence"/>
</dbReference>
<organism evidence="1 2">
    <name type="scientific">Salinactinospora qingdaonensis</name>
    <dbReference type="NCBI Taxonomy" id="702744"/>
    <lineage>
        <taxon>Bacteria</taxon>
        <taxon>Bacillati</taxon>
        <taxon>Actinomycetota</taxon>
        <taxon>Actinomycetes</taxon>
        <taxon>Streptosporangiales</taxon>
        <taxon>Nocardiopsidaceae</taxon>
        <taxon>Salinactinospora</taxon>
    </lineage>
</organism>
<accession>A0ABP7ETQ7</accession>
<gene>
    <name evidence="1" type="ORF">GCM10022402_01710</name>
</gene>
<evidence type="ECO:0000313" key="2">
    <source>
        <dbReference type="Proteomes" id="UP001500908"/>
    </source>
</evidence>
<dbReference type="RefSeq" id="WP_344966295.1">
    <property type="nucleotide sequence ID" value="NZ_BAABDD010000001.1"/>
</dbReference>
<keyword evidence="2" id="KW-1185">Reference proteome</keyword>
<name>A0ABP7ETQ7_9ACTN</name>